<keyword evidence="2" id="KW-1185">Reference proteome</keyword>
<dbReference type="SUPFAM" id="SSF140860">
    <property type="entry name" value="Pseudo ankyrin repeat-like"/>
    <property type="match status" value="1"/>
</dbReference>
<protein>
    <recommendedName>
        <fullName evidence="3">Ankyrin repeats (3 copies)</fullName>
    </recommendedName>
</protein>
<proteinExistence type="predicted"/>
<dbReference type="EMBL" id="CP075585">
    <property type="protein sequence ID" value="QZA58156.1"/>
    <property type="molecule type" value="Genomic_DNA"/>
</dbReference>
<evidence type="ECO:0008006" key="3">
    <source>
        <dbReference type="Google" id="ProtNLM"/>
    </source>
</evidence>
<dbReference type="Proteomes" id="UP000822862">
    <property type="component" value="Chromosome"/>
</dbReference>
<evidence type="ECO:0000313" key="2">
    <source>
        <dbReference type="Proteomes" id="UP000822862"/>
    </source>
</evidence>
<sequence>MLSNITYKSAAYAQLYMYEQLQEFAQIYPRTAVPIAAFVSVADVTTETVKHPIAAIENVAFSVINVGGSPYFKECNLSDAYQNIKIAGIMLGATVIMSIISPLNLLGRLLINLPDPENAHSCDQAIDEQANLPAIAYDSNERRDLLTAVSNREGSIFIEKLLANNILTHQSIGKALEDAAENGHIDAVFTLLADSRLSKESIGRALEKAVENNRSEIIPLLIAGLNSTVLAKYNQDKKLSPLEVKELQKNNLFINACLSKTKKIATNNGYSEIINLLNETAKELKMYI</sequence>
<name>A0ABX8YY09_9BACT</name>
<evidence type="ECO:0000313" key="1">
    <source>
        <dbReference type="EMBL" id="QZA58156.1"/>
    </source>
</evidence>
<reference evidence="1 2" key="2">
    <citation type="submission" date="2021-05" db="EMBL/GenBank/DDBJ databases">
        <title>Ecology and evolution of chlamydial symbionts of arthropods.</title>
        <authorList>
            <person name="Halter T."/>
            <person name="Sixt B.S."/>
            <person name="Toenshoff E.R."/>
            <person name="Koestlbacher S."/>
            <person name="Schulz F."/>
            <person name="Kostanjsek R."/>
            <person name="Collingro A."/>
            <person name="Hendrickx F."/>
            <person name="Horn M."/>
        </authorList>
    </citation>
    <scope>NUCLEOTIDE SEQUENCE [LARGE SCALE GENOMIC DNA]</scope>
    <source>
        <strain evidence="1 2">15C</strain>
    </source>
</reference>
<reference evidence="1 2" key="1">
    <citation type="submission" date="2020-01" db="EMBL/GenBank/DDBJ databases">
        <authorList>
            <person name="Sixt B."/>
            <person name="Schulz F."/>
            <person name="Kostanjsek R."/>
            <person name="Koestlbacher S."/>
            <person name="Collingro A."/>
            <person name="Toenshoff E."/>
            <person name="Horn M."/>
        </authorList>
    </citation>
    <scope>NUCLEOTIDE SEQUENCE [LARGE SCALE GENOMIC DNA]</scope>
    <source>
        <strain evidence="1 2">15C</strain>
    </source>
</reference>
<accession>A0ABX8YY09</accession>
<organism evidence="1 2">
    <name type="scientific">Candidatus Rhabdochlamydia porcellionis</name>
    <dbReference type="NCBI Taxonomy" id="225148"/>
    <lineage>
        <taxon>Bacteria</taxon>
        <taxon>Pseudomonadati</taxon>
        <taxon>Chlamydiota</taxon>
        <taxon>Chlamydiia</taxon>
        <taxon>Parachlamydiales</taxon>
        <taxon>Candidatus Rhabdochlamydiaceae</taxon>
        <taxon>Candidatus Rhabdochlamydia</taxon>
    </lineage>
</organism>
<gene>
    <name evidence="1" type="ORF">RHAB15C_0000025</name>
</gene>
<dbReference type="RefSeq" id="WP_194845863.1">
    <property type="nucleotide sequence ID" value="NZ_CP075585.1"/>
</dbReference>